<organism evidence="2 3">
    <name type="scientific">Saccharomycopsis crataegensis</name>
    <dbReference type="NCBI Taxonomy" id="43959"/>
    <lineage>
        <taxon>Eukaryota</taxon>
        <taxon>Fungi</taxon>
        <taxon>Dikarya</taxon>
        <taxon>Ascomycota</taxon>
        <taxon>Saccharomycotina</taxon>
        <taxon>Saccharomycetes</taxon>
        <taxon>Saccharomycopsidaceae</taxon>
        <taxon>Saccharomycopsis</taxon>
    </lineage>
</organism>
<proteinExistence type="predicted"/>
<feature type="region of interest" description="Disordered" evidence="1">
    <location>
        <begin position="756"/>
        <end position="838"/>
    </location>
</feature>
<feature type="compositionally biased region" description="Basic and acidic residues" evidence="1">
    <location>
        <begin position="729"/>
        <end position="740"/>
    </location>
</feature>
<feature type="compositionally biased region" description="Acidic residues" evidence="1">
    <location>
        <begin position="169"/>
        <end position="190"/>
    </location>
</feature>
<dbReference type="Proteomes" id="UP001360560">
    <property type="component" value="Unassembled WGS sequence"/>
</dbReference>
<dbReference type="EMBL" id="BTFZ01000011">
    <property type="protein sequence ID" value="GMM37377.1"/>
    <property type="molecule type" value="Genomic_DNA"/>
</dbReference>
<dbReference type="InterPro" id="IPR046336">
    <property type="entry name" value="Lon_prtase_N_sf"/>
</dbReference>
<feature type="compositionally biased region" description="Polar residues" evidence="1">
    <location>
        <begin position="772"/>
        <end position="791"/>
    </location>
</feature>
<protein>
    <submittedName>
        <fullName evidence="2">Uncharacterized protein</fullName>
    </submittedName>
</protein>
<comment type="caution">
    <text evidence="2">The sequence shown here is derived from an EMBL/GenBank/DDBJ whole genome shotgun (WGS) entry which is preliminary data.</text>
</comment>
<gene>
    <name evidence="2" type="ORF">DASC09_047020</name>
</gene>
<keyword evidence="3" id="KW-1185">Reference proteome</keyword>
<feature type="region of interest" description="Disordered" evidence="1">
    <location>
        <begin position="676"/>
        <end position="740"/>
    </location>
</feature>
<reference evidence="2 3" key="1">
    <citation type="journal article" date="2023" name="Elife">
        <title>Identification of key yeast species and microbe-microbe interactions impacting larval growth of Drosophila in the wild.</title>
        <authorList>
            <person name="Mure A."/>
            <person name="Sugiura Y."/>
            <person name="Maeda R."/>
            <person name="Honda K."/>
            <person name="Sakurai N."/>
            <person name="Takahashi Y."/>
            <person name="Watada M."/>
            <person name="Katoh T."/>
            <person name="Gotoh A."/>
            <person name="Gotoh Y."/>
            <person name="Taniguchi I."/>
            <person name="Nakamura K."/>
            <person name="Hayashi T."/>
            <person name="Katayama T."/>
            <person name="Uemura T."/>
            <person name="Hattori Y."/>
        </authorList>
    </citation>
    <scope>NUCLEOTIDE SEQUENCE [LARGE SCALE GENOMIC DNA]</scope>
    <source>
        <strain evidence="2 3">SC-9</strain>
    </source>
</reference>
<feature type="region of interest" description="Disordered" evidence="1">
    <location>
        <begin position="887"/>
        <end position="913"/>
    </location>
</feature>
<evidence type="ECO:0000313" key="3">
    <source>
        <dbReference type="Proteomes" id="UP001360560"/>
    </source>
</evidence>
<evidence type="ECO:0000256" key="1">
    <source>
        <dbReference type="SAM" id="MobiDB-lite"/>
    </source>
</evidence>
<evidence type="ECO:0000313" key="2">
    <source>
        <dbReference type="EMBL" id="GMM37377.1"/>
    </source>
</evidence>
<feature type="compositionally biased region" description="Polar residues" evidence="1">
    <location>
        <begin position="804"/>
        <end position="813"/>
    </location>
</feature>
<dbReference type="AlphaFoldDB" id="A0AAV5QR62"/>
<feature type="region of interest" description="Disordered" evidence="1">
    <location>
        <begin position="159"/>
        <end position="194"/>
    </location>
</feature>
<dbReference type="Gene3D" id="2.30.130.40">
    <property type="entry name" value="LON domain-like"/>
    <property type="match status" value="1"/>
</dbReference>
<dbReference type="GeneID" id="90075352"/>
<dbReference type="RefSeq" id="XP_064854373.1">
    <property type="nucleotide sequence ID" value="XM_064998301.1"/>
</dbReference>
<sequence>MNTSMNVSSNVPVNVKILNYAKQLSPNNIVDLPVTELVDSQLASVIDSYRRNDFIGVFSPMVINFLTKKLNSIFNPDQDLDSHQAQGPYGTLGKVVAINYENGTQISSVRIQTFGNISEVDSMNAISATVIPGNFPQHQMMNQTQGPPNYTQLAAPPVSNAITPYQPQDADELESESDYESESEFDSDQEEGLKKAHLYSTKTLKNPDVRHLLEMPDEPKSHINAFERNRIIREIAGVSPKRRVKKLLKSAKRQEYVQLEQSFNNMSLAEVKDGLYNEITKSSLFLKDKTKPKLLKYDNDVKKSHLSSIGNNKGHNYPSAAAVSRHPKLQLPYFGSNAQKYLSGPTSAQYSTASALAPQRSAKLHKSKPKRPTITCLLIPVSEPVFPTLSIPDLRIINPIQKKAIIQMADNDQLIGLFYIKDSRFKSFDIITSPTDIHEFGVLARISSYSSYTDEETGLKPLLVSLITTSSAKIESIVPPKKTLNQTLDKEENNTLRGQKEQMKDFQTTQLQDMVCLGNVVMYSSKFSKREKEDIVDTTRKIIKKVSKLYYVSLKNTKWAVPEFSDKYLEILERNHHNMHAVYEGDPKNFDFYKVENDSVEMINIKLNVVIEIIKHYYLLKFGKQAADDSSIKLKYYLEVLQNVAENLKLHSKTSDVLNILEMELANTSSKLIAPGSKPNVKRISAPSDISRRPGTARGFDLISDTDSMDSESSSIQSPVVETPGAIKSPHEGYHINLDRHGSTAGITYIKDLSNEKEHSEMAPGATKLSPEDSSGTNDTLLSSFSEQKVSQGEEGPIGKDKINNSTLNSDGPTNRKPDVSPIKSGESINYNSPPFQPADLVNSGDDGNITHGKSNTYYITNNYYYSNPRHVSDGLSASEEMLTSIKNDSTVTPHRPGGQSSVLTSTPTAKVS</sequence>
<accession>A0AAV5QR62</accession>
<name>A0AAV5QR62_9ASCO</name>